<comment type="caution">
    <text evidence="1">The sequence shown here is derived from an EMBL/GenBank/DDBJ whole genome shotgun (WGS) entry which is preliminary data.</text>
</comment>
<dbReference type="EMBL" id="LAZR01067169">
    <property type="protein sequence ID" value="KKK52148.1"/>
    <property type="molecule type" value="Genomic_DNA"/>
</dbReference>
<name>A0A0F8W6A9_9ZZZZ</name>
<proteinExistence type="predicted"/>
<evidence type="ECO:0000313" key="1">
    <source>
        <dbReference type="EMBL" id="KKK52148.1"/>
    </source>
</evidence>
<gene>
    <name evidence="1" type="ORF">LCGC14_3107840</name>
</gene>
<reference evidence="1" key="1">
    <citation type="journal article" date="2015" name="Nature">
        <title>Complex archaea that bridge the gap between prokaryotes and eukaryotes.</title>
        <authorList>
            <person name="Spang A."/>
            <person name="Saw J.H."/>
            <person name="Jorgensen S.L."/>
            <person name="Zaremba-Niedzwiedzka K."/>
            <person name="Martijn J."/>
            <person name="Lind A.E."/>
            <person name="van Eijk R."/>
            <person name="Schleper C."/>
            <person name="Guy L."/>
            <person name="Ettema T.J."/>
        </authorList>
    </citation>
    <scope>NUCLEOTIDE SEQUENCE</scope>
</reference>
<sequence>MTGLVRNNFQRIKSVLYGPDATPTFAGVTLSGLTSNALLYSVSGVLTSLGVATNGQLPIGSTGAAPVLAGITGTANQVVSTPGAGSITLSTPQDIHSAASNFTVAGATVTGASVLGLNSAVFQPAAGGNSATFFQVKDADGGTPILNVDTVGEKVGIGNSNAQELLVVGDNLGSFGAVKALVIGNTSGTSGFYLGQGISNNMGWYWQAHGTPALAQAHV</sequence>
<organism evidence="1">
    <name type="scientific">marine sediment metagenome</name>
    <dbReference type="NCBI Taxonomy" id="412755"/>
    <lineage>
        <taxon>unclassified sequences</taxon>
        <taxon>metagenomes</taxon>
        <taxon>ecological metagenomes</taxon>
    </lineage>
</organism>
<accession>A0A0F8W6A9</accession>
<dbReference type="AlphaFoldDB" id="A0A0F8W6A9"/>
<protein>
    <submittedName>
        <fullName evidence="1">Uncharacterized protein</fullName>
    </submittedName>
</protein>
<feature type="non-terminal residue" evidence="1">
    <location>
        <position position="219"/>
    </location>
</feature>